<dbReference type="InterPro" id="IPR038573">
    <property type="entry name" value="BrnT_sf"/>
</dbReference>
<keyword evidence="2" id="KW-1185">Reference proteome</keyword>
<dbReference type="Proteomes" id="UP000664303">
    <property type="component" value="Unassembled WGS sequence"/>
</dbReference>
<proteinExistence type="predicted"/>
<dbReference type="RefSeq" id="WP_206559787.1">
    <property type="nucleotide sequence ID" value="NZ_JAFKCZ010000005.1"/>
</dbReference>
<evidence type="ECO:0000313" key="2">
    <source>
        <dbReference type="Proteomes" id="UP000664303"/>
    </source>
</evidence>
<dbReference type="Pfam" id="PF04365">
    <property type="entry name" value="BrnT_toxin"/>
    <property type="match status" value="1"/>
</dbReference>
<sequence>MIDWAQIAGFEWDTGNARKSVEKHGVTQFEAEQVFFNQPLLVLDDAKHSQQEARFHALGKTDNARCLHITFTLRSADTLIRVISARDMHRKERTVYEQSQEDSEV</sequence>
<gene>
    <name evidence="1" type="ORF">JYP50_07015</name>
</gene>
<evidence type="ECO:0000313" key="1">
    <source>
        <dbReference type="EMBL" id="MBN7796333.1"/>
    </source>
</evidence>
<dbReference type="InterPro" id="IPR007460">
    <property type="entry name" value="BrnT_toxin"/>
</dbReference>
<comment type="caution">
    <text evidence="1">The sequence shown here is derived from an EMBL/GenBank/DDBJ whole genome shotgun (WGS) entry which is preliminary data.</text>
</comment>
<dbReference type="AlphaFoldDB" id="A0A939DDT2"/>
<protein>
    <submittedName>
        <fullName evidence="1">BrnT family toxin</fullName>
    </submittedName>
</protein>
<accession>A0A939DDT2</accession>
<dbReference type="EMBL" id="JAFKCZ010000005">
    <property type="protein sequence ID" value="MBN7796333.1"/>
    <property type="molecule type" value="Genomic_DNA"/>
</dbReference>
<name>A0A939DDT2_9GAMM</name>
<dbReference type="Gene3D" id="3.10.450.530">
    <property type="entry name" value="Ribonuclease toxin, BrnT, of type II toxin-antitoxin system"/>
    <property type="match status" value="1"/>
</dbReference>
<organism evidence="1 2">
    <name type="scientific">Parahaliea mediterranea</name>
    <dbReference type="NCBI Taxonomy" id="651086"/>
    <lineage>
        <taxon>Bacteria</taxon>
        <taxon>Pseudomonadati</taxon>
        <taxon>Pseudomonadota</taxon>
        <taxon>Gammaproteobacteria</taxon>
        <taxon>Cellvibrionales</taxon>
        <taxon>Halieaceae</taxon>
        <taxon>Parahaliea</taxon>
    </lineage>
</organism>
<reference evidence="1" key="1">
    <citation type="submission" date="2021-02" db="EMBL/GenBank/DDBJ databases">
        <title>PHA producing bacteria isolated from coastal sediment in Guangdong, Shenzhen.</title>
        <authorList>
            <person name="Zheng W."/>
            <person name="Yu S."/>
            <person name="Huang Y."/>
        </authorList>
    </citation>
    <scope>NUCLEOTIDE SEQUENCE</scope>
    <source>
        <strain evidence="1">TN14-10</strain>
    </source>
</reference>